<evidence type="ECO:0000256" key="1">
    <source>
        <dbReference type="SAM" id="MobiDB-lite"/>
    </source>
</evidence>
<dbReference type="InterPro" id="IPR029068">
    <property type="entry name" value="Glyas_Bleomycin-R_OHBP_Dase"/>
</dbReference>
<accession>A0A4V6NR15</accession>
<reference evidence="2 3" key="1">
    <citation type="submission" date="2019-03" db="EMBL/GenBank/DDBJ databases">
        <title>Genomic Encyclopedia of Type Strains, Phase IV (KMG-IV): sequencing the most valuable type-strain genomes for metagenomic binning, comparative biology and taxonomic classification.</title>
        <authorList>
            <person name="Goeker M."/>
        </authorList>
    </citation>
    <scope>NUCLEOTIDE SEQUENCE [LARGE SCALE GENOMIC DNA]</scope>
    <source>
        <strain evidence="2 3">DSM 45765</strain>
    </source>
</reference>
<keyword evidence="3" id="KW-1185">Reference proteome</keyword>
<dbReference type="Proteomes" id="UP000294911">
    <property type="component" value="Unassembled WGS sequence"/>
</dbReference>
<organism evidence="2 3">
    <name type="scientific">Tamaricihabitans halophyticus</name>
    <dbReference type="NCBI Taxonomy" id="1262583"/>
    <lineage>
        <taxon>Bacteria</taxon>
        <taxon>Bacillati</taxon>
        <taxon>Actinomycetota</taxon>
        <taxon>Actinomycetes</taxon>
        <taxon>Pseudonocardiales</taxon>
        <taxon>Pseudonocardiaceae</taxon>
        <taxon>Tamaricihabitans</taxon>
    </lineage>
</organism>
<dbReference type="RefSeq" id="WP_207894809.1">
    <property type="nucleotide sequence ID" value="NZ_SLXQ01000024.1"/>
</dbReference>
<dbReference type="SUPFAM" id="SSF54593">
    <property type="entry name" value="Glyoxalase/Bleomycin resistance protein/Dihydroxybiphenyl dioxygenase"/>
    <property type="match status" value="1"/>
</dbReference>
<proteinExistence type="predicted"/>
<name>A0A4V6NR15_9PSEU</name>
<comment type="caution">
    <text evidence="2">The sequence shown here is derived from an EMBL/GenBank/DDBJ whole genome shotgun (WGS) entry which is preliminary data.</text>
</comment>
<dbReference type="AlphaFoldDB" id="A0A4V6NR15"/>
<feature type="region of interest" description="Disordered" evidence="1">
    <location>
        <begin position="105"/>
        <end position="129"/>
    </location>
</feature>
<evidence type="ECO:0000313" key="2">
    <source>
        <dbReference type="EMBL" id="TCP42066.1"/>
    </source>
</evidence>
<sequence length="129" mass="14351">MLDERVQPNETIVPLLSCTAPEDTLTFWRALGFEVTHEQTKPYLYLAFQWSGFALHYGRASSNVDPSLESTGGCLVMVDAVAPYHAAFAEAMRRTYGKMLTKGLPRITRGTEPVPPDSASWTRRETPSS</sequence>
<protein>
    <submittedName>
        <fullName evidence="2">Uncharacterized protein</fullName>
    </submittedName>
</protein>
<gene>
    <name evidence="2" type="ORF">EV191_12432</name>
</gene>
<dbReference type="Gene3D" id="3.10.180.10">
    <property type="entry name" value="2,3-Dihydroxybiphenyl 1,2-Dioxygenase, domain 1"/>
    <property type="match status" value="1"/>
</dbReference>
<dbReference type="EMBL" id="SLXQ01000024">
    <property type="protein sequence ID" value="TCP42066.1"/>
    <property type="molecule type" value="Genomic_DNA"/>
</dbReference>
<evidence type="ECO:0000313" key="3">
    <source>
        <dbReference type="Proteomes" id="UP000294911"/>
    </source>
</evidence>